<dbReference type="SUPFAM" id="SSF88659">
    <property type="entry name" value="Sigma3 and sigma4 domains of RNA polymerase sigma factors"/>
    <property type="match status" value="1"/>
</dbReference>
<dbReference type="InterPro" id="IPR007627">
    <property type="entry name" value="RNA_pol_sigma70_r2"/>
</dbReference>
<feature type="domain" description="RNA polymerase sigma factor 70 region 4 type 2" evidence="2">
    <location>
        <begin position="129"/>
        <end position="179"/>
    </location>
</feature>
<evidence type="ECO:0000259" key="2">
    <source>
        <dbReference type="Pfam" id="PF08281"/>
    </source>
</evidence>
<sequence>MTEATKTEDETRRAIEAVWRIEAPRLVAGLARFTRDLSRAEDLAQDALLAAFRHWPADGIPRNPAAWLMAAAKRRAIDGFRHDRMRSEKLRQVGADLATDQELEGEDVEARLIASLDDDLHDNRLGLIFATCHPLLSPEARAALTLRVVAGLSTEEIARAFLAAEPTIAQRIVRAKKSLAEAGVPFEIPRGAERAERLPSVLEIVYLIFNEGYAATSGDDLLRPRLCQDALRLGRSLAALMPEEPEVLGLLALMALQASRLRARQASDGTPILLLDQDRSRWDRVLIRHGLDTLHRALALPQGAGPYTLQAAIAACHARAAEAKDTDWRQIAAIYEALWRRDPSPVIALNRAVAVSMAFGPEAALPLLDTLSADGALKDYHLLPAARGDLLERLGRIEEAGAEFRRAASLTRNSRERALLMARASASLLPRGETAAALLP</sequence>
<dbReference type="InterPro" id="IPR013325">
    <property type="entry name" value="RNA_pol_sigma_r2"/>
</dbReference>
<dbReference type="GO" id="GO:0016987">
    <property type="term" value="F:sigma factor activity"/>
    <property type="evidence" value="ECO:0007669"/>
    <property type="project" value="InterPro"/>
</dbReference>
<protein>
    <submittedName>
        <fullName evidence="4">RNA polymerase, sigma subunit, ECF family</fullName>
    </submittedName>
</protein>
<dbReference type="InterPro" id="IPR014284">
    <property type="entry name" value="RNA_pol_sigma-70_dom"/>
</dbReference>
<dbReference type="Pfam" id="PF04542">
    <property type="entry name" value="Sigma70_r2"/>
    <property type="match status" value="1"/>
</dbReference>
<dbReference type="Pfam" id="PF20239">
    <property type="entry name" value="DUF6596"/>
    <property type="match status" value="1"/>
</dbReference>
<dbReference type="InterPro" id="IPR036388">
    <property type="entry name" value="WH-like_DNA-bd_sf"/>
</dbReference>
<dbReference type="OrthoDB" id="9780299at2"/>
<evidence type="ECO:0000259" key="1">
    <source>
        <dbReference type="Pfam" id="PF04542"/>
    </source>
</evidence>
<dbReference type="GO" id="GO:0003677">
    <property type="term" value="F:DNA binding"/>
    <property type="evidence" value="ECO:0007669"/>
    <property type="project" value="InterPro"/>
</dbReference>
<dbReference type="SUPFAM" id="SSF88946">
    <property type="entry name" value="Sigma2 domain of RNA polymerase sigma factors"/>
    <property type="match status" value="1"/>
</dbReference>
<dbReference type="Gene3D" id="1.10.10.10">
    <property type="entry name" value="Winged helix-like DNA-binding domain superfamily/Winged helix DNA-binding domain"/>
    <property type="match status" value="1"/>
</dbReference>
<dbReference type="PANTHER" id="PTHR47756">
    <property type="entry name" value="BLL6612 PROTEIN-RELATED"/>
    <property type="match status" value="1"/>
</dbReference>
<organism evidence="4 5">
    <name type="scientific">Devosia enhydra</name>
    <dbReference type="NCBI Taxonomy" id="665118"/>
    <lineage>
        <taxon>Bacteria</taxon>
        <taxon>Pseudomonadati</taxon>
        <taxon>Pseudomonadota</taxon>
        <taxon>Alphaproteobacteria</taxon>
        <taxon>Hyphomicrobiales</taxon>
        <taxon>Devosiaceae</taxon>
        <taxon>Devosia</taxon>
    </lineage>
</organism>
<dbReference type="Proteomes" id="UP000183447">
    <property type="component" value="Unassembled WGS sequence"/>
</dbReference>
<feature type="domain" description="RNA polymerase sigma-70 region 2" evidence="1">
    <location>
        <begin position="23"/>
        <end position="83"/>
    </location>
</feature>
<reference evidence="4 5" key="1">
    <citation type="submission" date="2016-11" db="EMBL/GenBank/DDBJ databases">
        <authorList>
            <person name="Jaros S."/>
            <person name="Januszkiewicz K."/>
            <person name="Wedrychowicz H."/>
        </authorList>
    </citation>
    <scope>NUCLEOTIDE SEQUENCE [LARGE SCALE GENOMIC DNA]</scope>
    <source>
        <strain evidence="4 5">ATCC 23634</strain>
    </source>
</reference>
<dbReference type="Gene3D" id="1.10.1740.10">
    <property type="match status" value="1"/>
</dbReference>
<dbReference type="GO" id="GO:0006352">
    <property type="term" value="P:DNA-templated transcription initiation"/>
    <property type="evidence" value="ECO:0007669"/>
    <property type="project" value="InterPro"/>
</dbReference>
<dbReference type="InterPro" id="IPR013324">
    <property type="entry name" value="RNA_pol_sigma_r3/r4-like"/>
</dbReference>
<evidence type="ECO:0000313" key="5">
    <source>
        <dbReference type="Proteomes" id="UP000183447"/>
    </source>
</evidence>
<dbReference type="InterPro" id="IPR046531">
    <property type="entry name" value="DUF6596"/>
</dbReference>
<name>A0A1K2HWJ0_9HYPH</name>
<dbReference type="STRING" id="665118.SAMN02983003_1415"/>
<dbReference type="Pfam" id="PF08281">
    <property type="entry name" value="Sigma70_r4_2"/>
    <property type="match status" value="1"/>
</dbReference>
<proteinExistence type="predicted"/>
<dbReference type="EMBL" id="FPKU01000001">
    <property type="protein sequence ID" value="SFZ83027.1"/>
    <property type="molecule type" value="Genomic_DNA"/>
</dbReference>
<gene>
    <name evidence="4" type="ORF">SAMN02983003_1415</name>
</gene>
<dbReference type="RefSeq" id="WP_072340202.1">
    <property type="nucleotide sequence ID" value="NZ_FPKU01000001.1"/>
</dbReference>
<dbReference type="PANTHER" id="PTHR47756:SF1">
    <property type="entry name" value="BLL0085 PROTEIN"/>
    <property type="match status" value="1"/>
</dbReference>
<accession>A0A1K2HWJ0</accession>
<evidence type="ECO:0000259" key="3">
    <source>
        <dbReference type="Pfam" id="PF20239"/>
    </source>
</evidence>
<evidence type="ECO:0000313" key="4">
    <source>
        <dbReference type="EMBL" id="SFZ83027.1"/>
    </source>
</evidence>
<dbReference type="AlphaFoldDB" id="A0A1K2HWJ0"/>
<dbReference type="NCBIfam" id="TIGR02937">
    <property type="entry name" value="sigma70-ECF"/>
    <property type="match status" value="1"/>
</dbReference>
<keyword evidence="5" id="KW-1185">Reference proteome</keyword>
<feature type="domain" description="DUF6596" evidence="3">
    <location>
        <begin position="197"/>
        <end position="297"/>
    </location>
</feature>
<dbReference type="InterPro" id="IPR013249">
    <property type="entry name" value="RNA_pol_sigma70_r4_t2"/>
</dbReference>